<gene>
    <name evidence="4" type="ORF">SI8410_01001438</name>
</gene>
<dbReference type="InterPro" id="IPR011333">
    <property type="entry name" value="SKP1/BTB/POZ_sf"/>
</dbReference>
<dbReference type="SMART" id="SM00225">
    <property type="entry name" value="BTB"/>
    <property type="match status" value="1"/>
</dbReference>
<dbReference type="SUPFAM" id="SSF54695">
    <property type="entry name" value="POZ domain"/>
    <property type="match status" value="1"/>
</dbReference>
<protein>
    <recommendedName>
        <fullName evidence="3">BTB domain-containing protein</fullName>
    </recommendedName>
</protein>
<comment type="pathway">
    <text evidence="1">Protein modification; protein ubiquitination.</text>
</comment>
<dbReference type="InterPro" id="IPR011990">
    <property type="entry name" value="TPR-like_helical_dom_sf"/>
</dbReference>
<accession>A0A7I8JZ88</accession>
<dbReference type="Gene3D" id="3.30.710.10">
    <property type="entry name" value="Potassium Channel Kv1.1, Chain A"/>
    <property type="match status" value="1"/>
</dbReference>
<feature type="region of interest" description="Disordered" evidence="2">
    <location>
        <begin position="29"/>
        <end position="76"/>
    </location>
</feature>
<dbReference type="EMBL" id="LR746264">
    <property type="protein sequence ID" value="CAA7389390.1"/>
    <property type="molecule type" value="Genomic_DNA"/>
</dbReference>
<keyword evidence="5" id="KW-1185">Reference proteome</keyword>
<dbReference type="InterPro" id="IPR019734">
    <property type="entry name" value="TPR_rpt"/>
</dbReference>
<feature type="domain" description="BTB" evidence="3">
    <location>
        <begin position="232"/>
        <end position="301"/>
    </location>
</feature>
<reference evidence="4" key="1">
    <citation type="submission" date="2020-02" db="EMBL/GenBank/DDBJ databases">
        <authorList>
            <person name="Scholz U."/>
            <person name="Mascher M."/>
            <person name="Fiebig A."/>
        </authorList>
    </citation>
    <scope>NUCLEOTIDE SEQUENCE</scope>
</reference>
<dbReference type="Gene3D" id="1.25.40.10">
    <property type="entry name" value="Tetratricopeptide repeat domain"/>
    <property type="match status" value="3"/>
</dbReference>
<dbReference type="AlphaFoldDB" id="A0A7I8JZ88"/>
<evidence type="ECO:0000256" key="1">
    <source>
        <dbReference type="ARBA" id="ARBA00004906"/>
    </source>
</evidence>
<feature type="compositionally biased region" description="Basic residues" evidence="2">
    <location>
        <begin position="38"/>
        <end position="59"/>
    </location>
</feature>
<name>A0A7I8JZ88_SPIIN</name>
<dbReference type="SMART" id="SM00028">
    <property type="entry name" value="TPR"/>
    <property type="match status" value="6"/>
</dbReference>
<evidence type="ECO:0000259" key="3">
    <source>
        <dbReference type="PROSITE" id="PS50097"/>
    </source>
</evidence>
<dbReference type="PANTHER" id="PTHR44203:SF8">
    <property type="entry name" value="ETHYLENE-OVERPRODUCTION PROTEIN 1"/>
    <property type="match status" value="1"/>
</dbReference>
<organism evidence="4 5">
    <name type="scientific">Spirodela intermedia</name>
    <name type="common">Intermediate duckweed</name>
    <dbReference type="NCBI Taxonomy" id="51605"/>
    <lineage>
        <taxon>Eukaryota</taxon>
        <taxon>Viridiplantae</taxon>
        <taxon>Streptophyta</taxon>
        <taxon>Embryophyta</taxon>
        <taxon>Tracheophyta</taxon>
        <taxon>Spermatophyta</taxon>
        <taxon>Magnoliopsida</taxon>
        <taxon>Liliopsida</taxon>
        <taxon>Araceae</taxon>
        <taxon>Lemnoideae</taxon>
        <taxon>Spirodela</taxon>
    </lineage>
</organism>
<proteinExistence type="predicted"/>
<sequence length="944" mass="106006">MKNQILNSIRSLQLGGDGCKGGSNQVYAVSTSPSGHDKPHHHHHHHLHQKQHHHRHRRTTSHDSGSHRRTKSLPPASVYPEALLPYGLPSADLIDPPIEPFLRPADQVSALASSFRRLSTAAPDDRCDLHLEQHSLLRSLNDPKLLRRSLCCARLHAGDVHHKIVLSAWLHFDALPRSPSASPCGGPTLECPRAALLHGYDPDFAAGPCPCRRTADSSGFASPNQQQEENEGDVAFFIGDEEIVCNRYKIAALSKPFRTMMYGGFMESRGENINFAHNDISAEGMRTVDIFSRTGSLDGSPLEILIELLSFSNKFCCEELKSACDSRLASLVAGMEDALLLVENGLEETATLLVGSCLQVFLRLLPQSLRDSRVTRLLCTGEGRRKLASAGHASFALYYFLSQVVMEEESMRSNTAVMLLERLAESAETEWQRQLGLHQLGCAMLERDDCEAAQGWFEVAAKAGHVYSLAGAARAMYRRGNRYSAFKQLNSLVMANDRVGWAHQERSLYCSSMEEKMRDLNDATRLDPTLVYPYKYRAILLMEDNIIAAAIAEINKVLGFKVSADCLELRAWFSMALEDYGGALRDIQALMSLDPDYMMFHGRVHGDRLVEALQRLVQRWSLADCWIQLYDRWSRVDEVGSLAVLHQMLANDPSKSFLWFRQSLLLLRLNSQKAAMRSLRLARSLSPHEHEGLVYEGWMLYETGHRGEALAIAEESLSIRRSFEAFFLKAYVLADESLNAESSSYVIHLLEEALRCPSDGLRKGQALNNLGSVYVDCDKLDLAADCYVNAIKIRHTRAHQGLARVYFLKDRRKAAYEEMTRLIEKAPSNASAYEKRSEYCDRDMARCDLGKTTELDPLRTYPYRYRAAVLMDDRKEEEAIAELSRAIAFRPELQLLHLRAAFLESIGKPADAARDCEAALCLAPGSRDTLELYGRTRGRANQEK</sequence>
<evidence type="ECO:0000256" key="2">
    <source>
        <dbReference type="SAM" id="MobiDB-lite"/>
    </source>
</evidence>
<evidence type="ECO:0000313" key="4">
    <source>
        <dbReference type="EMBL" id="CAA7389390.1"/>
    </source>
</evidence>
<dbReference type="PANTHER" id="PTHR44203">
    <property type="entry name" value="ETO1-RELATED"/>
    <property type="match status" value="1"/>
</dbReference>
<dbReference type="PROSITE" id="PS50097">
    <property type="entry name" value="BTB"/>
    <property type="match status" value="1"/>
</dbReference>
<dbReference type="GO" id="GO:0010105">
    <property type="term" value="P:negative regulation of ethylene-activated signaling pathway"/>
    <property type="evidence" value="ECO:0007669"/>
    <property type="project" value="InterPro"/>
</dbReference>
<dbReference type="InterPro" id="IPR000210">
    <property type="entry name" value="BTB/POZ_dom"/>
</dbReference>
<dbReference type="Pfam" id="PF13181">
    <property type="entry name" value="TPR_8"/>
    <property type="match status" value="1"/>
</dbReference>
<dbReference type="SUPFAM" id="SSF48452">
    <property type="entry name" value="TPR-like"/>
    <property type="match status" value="2"/>
</dbReference>
<evidence type="ECO:0000313" key="5">
    <source>
        <dbReference type="Proteomes" id="UP000663760"/>
    </source>
</evidence>
<dbReference type="InterPro" id="IPR044631">
    <property type="entry name" value="ETO1-like"/>
</dbReference>
<dbReference type="Proteomes" id="UP000663760">
    <property type="component" value="Chromosome 1"/>
</dbReference>
<dbReference type="OrthoDB" id="9997739at2759"/>